<feature type="domain" description="N-acetylmuramoyl-L-alanine amidase" evidence="2">
    <location>
        <begin position="190"/>
        <end position="336"/>
    </location>
</feature>
<dbReference type="CDD" id="cd06583">
    <property type="entry name" value="PGRP"/>
    <property type="match status" value="1"/>
</dbReference>
<sequence length="699" mass="78109">MRQPRMTRRAFLQVAGGLVLATVTEIRLPHPSARAITRVSWVERGVFPGTGTYTSPPFTTPTPFNSIEVSWKASVPPGGNLALAVRASPDGQRWSDWIFLRPDPHVDPLPSDGRLHAAPVLLEPSTIVQYRVQLEPGLDGSPVQLEEVELGCVDTRSQDLRFLAETPLIDGWIIPRAGWGADESLRFASNGREIWPPSYAPVEKVVIHHTVTQNNPPDPAASVRAIYAYHAITQGWGDIGYNFLVDWQGNVYEGRFGGPNVVGAHTAGYNTGTLGIAVLGDFESTAPPQAAIDSLIRLIRERAPQIDPGGISYFRDLVDVPNIGAHRDYNLTECPGDHLYEVIPDIRGRLKGTGPIVFRSKPRPGLAQGELVSVTFTPAELYAGTAVRVDITVRNTGEVDLLTQGPPPGFTYDENQSFESAGYSKIEGRFRVGVDFEGNTGIPNPFRWGLPDRLPPGQETTVTGFIRLRSIRHWRFSASLVQEFVRYQQQGVFPQDVVTLPAPTSPVPASSNPNMVYFPETQHNVPRIFYDYWQANGGLERFGYPLTEPFPEVSLTDGNTYLTQYFERARFEHHPELAGTQFEVLLGLLGSERTAGRRQEPPFQPVPPPSEPDVDYFPETGHTLRGLFRQYWWQNGGLPIFGYPISEEFEEQSKTDGQVYVVQYFERNRFEWHPEFAGTRYEVLLGHLAREILIDRGWL</sequence>
<dbReference type="PANTHER" id="PTHR11022:SF41">
    <property type="entry name" value="PEPTIDOGLYCAN-RECOGNITION PROTEIN LC-RELATED"/>
    <property type="match status" value="1"/>
</dbReference>
<reference evidence="4" key="1">
    <citation type="journal article" date="2020" name="mSystems">
        <title>Genome- and Community-Level Interaction Insights into Carbon Utilization and Element Cycling Functions of Hydrothermarchaeota in Hydrothermal Sediment.</title>
        <authorList>
            <person name="Zhou Z."/>
            <person name="Liu Y."/>
            <person name="Xu W."/>
            <person name="Pan J."/>
            <person name="Luo Z.H."/>
            <person name="Li M."/>
        </authorList>
    </citation>
    <scope>NUCLEOTIDE SEQUENCE [LARGE SCALE GENOMIC DNA]</scope>
    <source>
        <strain evidence="4">SpSt-210</strain>
    </source>
</reference>
<accession>A0A831T6T9</accession>
<dbReference type="Gene3D" id="3.40.80.10">
    <property type="entry name" value="Peptidoglycan recognition protein-like"/>
    <property type="match status" value="1"/>
</dbReference>
<dbReference type="SMART" id="SM00644">
    <property type="entry name" value="Ami_2"/>
    <property type="match status" value="1"/>
</dbReference>
<dbReference type="GO" id="GO:0008270">
    <property type="term" value="F:zinc ion binding"/>
    <property type="evidence" value="ECO:0007669"/>
    <property type="project" value="InterPro"/>
</dbReference>
<comment type="caution">
    <text evidence="4">The sequence shown here is derived from an EMBL/GenBank/DDBJ whole genome shotgun (WGS) entry which is preliminary data.</text>
</comment>
<dbReference type="InterPro" id="IPR015510">
    <property type="entry name" value="PGRP"/>
</dbReference>
<gene>
    <name evidence="4" type="ORF">ENP34_01420</name>
</gene>
<protein>
    <submittedName>
        <fullName evidence="4">N-acetylmuramoyl-L-alanine amidase</fullName>
    </submittedName>
</protein>
<dbReference type="GO" id="GO:0009253">
    <property type="term" value="P:peptidoglycan catabolic process"/>
    <property type="evidence" value="ECO:0007669"/>
    <property type="project" value="InterPro"/>
</dbReference>
<comment type="similarity">
    <text evidence="1">Belongs to the N-acetylmuramoyl-L-alanine amidase 2 family.</text>
</comment>
<dbReference type="PANTHER" id="PTHR11022">
    <property type="entry name" value="PEPTIDOGLYCAN RECOGNITION PROTEIN"/>
    <property type="match status" value="1"/>
</dbReference>
<evidence type="ECO:0000259" key="3">
    <source>
        <dbReference type="SMART" id="SM00701"/>
    </source>
</evidence>
<dbReference type="GO" id="GO:0008745">
    <property type="term" value="F:N-acetylmuramoyl-L-alanine amidase activity"/>
    <property type="evidence" value="ECO:0007669"/>
    <property type="project" value="InterPro"/>
</dbReference>
<dbReference type="InterPro" id="IPR006619">
    <property type="entry name" value="PGRP_domain_met/bac"/>
</dbReference>
<evidence type="ECO:0000313" key="4">
    <source>
        <dbReference type="EMBL" id="HEG90097.1"/>
    </source>
</evidence>
<dbReference type="EMBL" id="DSIY01000031">
    <property type="protein sequence ID" value="HEG90097.1"/>
    <property type="molecule type" value="Genomic_DNA"/>
</dbReference>
<organism evidence="4">
    <name type="scientific">Thermorudis peleae</name>
    <dbReference type="NCBI Taxonomy" id="1382356"/>
    <lineage>
        <taxon>Bacteria</taxon>
        <taxon>Pseudomonadati</taxon>
        <taxon>Thermomicrobiota</taxon>
        <taxon>Thermomicrobia</taxon>
        <taxon>Thermomicrobia incertae sedis</taxon>
        <taxon>Thermorudis</taxon>
    </lineage>
</organism>
<dbReference type="InterPro" id="IPR036505">
    <property type="entry name" value="Amidase/PGRP_sf"/>
</dbReference>
<dbReference type="SUPFAM" id="SSF55846">
    <property type="entry name" value="N-acetylmuramoyl-L-alanine amidase-like"/>
    <property type="match status" value="1"/>
</dbReference>
<name>A0A831T6T9_9BACT</name>
<dbReference type="InterPro" id="IPR002502">
    <property type="entry name" value="Amidase_domain"/>
</dbReference>
<dbReference type="PROSITE" id="PS51318">
    <property type="entry name" value="TAT"/>
    <property type="match status" value="1"/>
</dbReference>
<dbReference type="Pfam" id="PF01510">
    <property type="entry name" value="Amidase_2"/>
    <property type="match status" value="1"/>
</dbReference>
<dbReference type="InterPro" id="IPR006311">
    <property type="entry name" value="TAT_signal"/>
</dbReference>
<evidence type="ECO:0000256" key="1">
    <source>
        <dbReference type="ARBA" id="ARBA00007553"/>
    </source>
</evidence>
<proteinExistence type="inferred from homology"/>
<feature type="domain" description="Peptidoglycan recognition protein family" evidence="3">
    <location>
        <begin position="171"/>
        <end position="318"/>
    </location>
</feature>
<dbReference type="SMART" id="SM00701">
    <property type="entry name" value="PGRP"/>
    <property type="match status" value="1"/>
</dbReference>
<evidence type="ECO:0000259" key="2">
    <source>
        <dbReference type="SMART" id="SM00644"/>
    </source>
</evidence>
<dbReference type="AlphaFoldDB" id="A0A831T6T9"/>